<evidence type="ECO:0000256" key="1">
    <source>
        <dbReference type="ARBA" id="ARBA00022603"/>
    </source>
</evidence>
<dbReference type="GO" id="GO:0032259">
    <property type="term" value="P:methylation"/>
    <property type="evidence" value="ECO:0007669"/>
    <property type="project" value="UniProtKB-KW"/>
</dbReference>
<dbReference type="InterPro" id="IPR050210">
    <property type="entry name" value="tRNA_Adenine-N(6)_MTase"/>
</dbReference>
<evidence type="ECO:0000259" key="3">
    <source>
        <dbReference type="Pfam" id="PF05175"/>
    </source>
</evidence>
<dbReference type="GO" id="GO:0008757">
    <property type="term" value="F:S-adenosylmethionine-dependent methyltransferase activity"/>
    <property type="evidence" value="ECO:0007669"/>
    <property type="project" value="UniProtKB-ARBA"/>
</dbReference>
<dbReference type="GO" id="GO:0003676">
    <property type="term" value="F:nucleic acid binding"/>
    <property type="evidence" value="ECO:0007669"/>
    <property type="project" value="InterPro"/>
</dbReference>
<evidence type="ECO:0000313" key="4">
    <source>
        <dbReference type="EMBL" id="NYS26151.1"/>
    </source>
</evidence>
<keyword evidence="5" id="KW-1185">Reference proteome</keyword>
<dbReference type="CDD" id="cd02440">
    <property type="entry name" value="AdoMet_MTases"/>
    <property type="match status" value="1"/>
</dbReference>
<dbReference type="Gene3D" id="3.40.50.150">
    <property type="entry name" value="Vaccinia Virus protein VP39"/>
    <property type="match status" value="1"/>
</dbReference>
<dbReference type="GO" id="GO:0008170">
    <property type="term" value="F:N-methyltransferase activity"/>
    <property type="evidence" value="ECO:0007669"/>
    <property type="project" value="UniProtKB-ARBA"/>
</dbReference>
<sequence length="263" mass="27610">MSLRENGTAGGDASDAALTRDAFLDGRVMIRQPRQGYRAATDPVFLAAAVPARAGQSVLELGCGVGVASLCLAARVPGLALTGVELQPDYAALARRNAGENGAAFEVIEADLTALPADLRARSFDHVIANPPYYAPHDPPAANPGRDRALREATPLALWLDVALRRCRDGGHVSVIHLAERLPELLAGFAGRASVTVLPLAARAGRAPRRVILRARKGGRSPFRLLAPLVVHEGASHPGDGEHFTPEVRAVMRAAAALPFEGG</sequence>
<organism evidence="4 5">
    <name type="scientific">Rhabdonatronobacter sediminivivens</name>
    <dbReference type="NCBI Taxonomy" id="2743469"/>
    <lineage>
        <taxon>Bacteria</taxon>
        <taxon>Pseudomonadati</taxon>
        <taxon>Pseudomonadota</taxon>
        <taxon>Alphaproteobacteria</taxon>
        <taxon>Rhodobacterales</taxon>
        <taxon>Paracoccaceae</taxon>
        <taxon>Rhabdonatronobacter</taxon>
    </lineage>
</organism>
<dbReference type="PANTHER" id="PTHR47739">
    <property type="entry name" value="TRNA1(VAL) (ADENINE(37)-N6)-METHYLTRANSFERASE"/>
    <property type="match status" value="1"/>
</dbReference>
<reference evidence="4 5" key="1">
    <citation type="journal article" date="2000" name="Arch. Microbiol.">
        <title>Rhodobaca bogoriensis gen. nov. and sp. nov., an alkaliphilic purple nonsulfur bacterium from African Rift Valley soda lakes.</title>
        <authorList>
            <person name="Milford A.D."/>
            <person name="Achenbach L.A."/>
            <person name="Jung D.O."/>
            <person name="Madigan M.T."/>
        </authorList>
    </citation>
    <scope>NUCLEOTIDE SEQUENCE [LARGE SCALE GENOMIC DNA]</scope>
    <source>
        <strain evidence="4 5">2376</strain>
    </source>
</reference>
<dbReference type="RefSeq" id="WP_179906949.1">
    <property type="nucleotide sequence ID" value="NZ_JACBXS010000034.1"/>
</dbReference>
<proteinExistence type="predicted"/>
<dbReference type="Proteomes" id="UP000529417">
    <property type="component" value="Unassembled WGS sequence"/>
</dbReference>
<dbReference type="AlphaFoldDB" id="A0A7Z0L0E5"/>
<comment type="caution">
    <text evidence="4">The sequence shown here is derived from an EMBL/GenBank/DDBJ whole genome shotgun (WGS) entry which is preliminary data.</text>
</comment>
<dbReference type="PROSITE" id="PS00092">
    <property type="entry name" value="N6_MTASE"/>
    <property type="match status" value="1"/>
</dbReference>
<evidence type="ECO:0000256" key="2">
    <source>
        <dbReference type="ARBA" id="ARBA00022691"/>
    </source>
</evidence>
<evidence type="ECO:0000313" key="5">
    <source>
        <dbReference type="Proteomes" id="UP000529417"/>
    </source>
</evidence>
<dbReference type="InterPro" id="IPR002052">
    <property type="entry name" value="DNA_methylase_N6_adenine_CS"/>
</dbReference>
<protein>
    <submittedName>
        <fullName evidence="4">Methyltransferase</fullName>
    </submittedName>
</protein>
<name>A0A7Z0L0E5_9RHOB</name>
<dbReference type="Pfam" id="PF05175">
    <property type="entry name" value="MTS"/>
    <property type="match status" value="1"/>
</dbReference>
<keyword evidence="4" id="KW-0808">Transferase</keyword>
<keyword evidence="2" id="KW-0949">S-adenosyl-L-methionine</keyword>
<gene>
    <name evidence="4" type="ORF">HUK65_14245</name>
</gene>
<accession>A0A7Z0L0E5</accession>
<dbReference type="InterPro" id="IPR007848">
    <property type="entry name" value="Small_mtfrase_dom"/>
</dbReference>
<dbReference type="InterPro" id="IPR029063">
    <property type="entry name" value="SAM-dependent_MTases_sf"/>
</dbReference>
<dbReference type="SUPFAM" id="SSF53335">
    <property type="entry name" value="S-adenosyl-L-methionine-dependent methyltransferases"/>
    <property type="match status" value="1"/>
</dbReference>
<keyword evidence="1 4" id="KW-0489">Methyltransferase</keyword>
<feature type="domain" description="Methyltransferase small" evidence="3">
    <location>
        <begin position="45"/>
        <end position="136"/>
    </location>
</feature>
<dbReference type="EMBL" id="JACBXS010000034">
    <property type="protein sequence ID" value="NYS26151.1"/>
    <property type="molecule type" value="Genomic_DNA"/>
</dbReference>
<dbReference type="PANTHER" id="PTHR47739:SF1">
    <property type="entry name" value="TRNA1(VAL) (ADENINE(37)-N6)-METHYLTRANSFERASE"/>
    <property type="match status" value="1"/>
</dbReference>